<name>A0A0F7L7A6_9VIRU</name>
<keyword evidence="1" id="KW-0645">Protease</keyword>
<reference evidence="1" key="2">
    <citation type="submission" date="2015-03" db="EMBL/GenBank/DDBJ databases">
        <authorList>
            <person name="Chow C.-E.T."/>
            <person name="Winget D.M."/>
            <person name="White R.A.III."/>
            <person name="Hallam S.J."/>
            <person name="Suttle C.A."/>
        </authorList>
    </citation>
    <scope>NUCLEOTIDE SEQUENCE</scope>
    <source>
        <strain evidence="1">H4084949</strain>
    </source>
</reference>
<dbReference type="GO" id="GO:0006508">
    <property type="term" value="P:proteolysis"/>
    <property type="evidence" value="ECO:0007669"/>
    <property type="project" value="UniProtKB-KW"/>
</dbReference>
<protein>
    <submittedName>
        <fullName evidence="1">Phage prohead protease, HK97 family</fullName>
    </submittedName>
</protein>
<reference evidence="1" key="1">
    <citation type="journal article" date="2015" name="Front. Microbiol.">
        <title>Combining genomic sequencing methods to explore viral diversity and reveal potential virus-host interactions.</title>
        <authorList>
            <person name="Chow C.E."/>
            <person name="Winget D.M."/>
            <person name="White R.A.III."/>
            <person name="Hallam S.J."/>
            <person name="Suttle C.A."/>
        </authorList>
    </citation>
    <scope>NUCLEOTIDE SEQUENCE</scope>
    <source>
        <strain evidence="1">H4084949</strain>
    </source>
</reference>
<organism evidence="1">
    <name type="scientific">uncultured marine virus</name>
    <dbReference type="NCBI Taxonomy" id="186617"/>
    <lineage>
        <taxon>Viruses</taxon>
        <taxon>environmental samples</taxon>
    </lineage>
</organism>
<keyword evidence="1" id="KW-0378">Hydrolase</keyword>
<proteinExistence type="predicted"/>
<evidence type="ECO:0000313" key="1">
    <source>
        <dbReference type="EMBL" id="AKH47322.1"/>
    </source>
</evidence>
<accession>A0A0F7L7A6</accession>
<sequence length="217" mass="23706">MTTRHISGLIQKMEPGESEQEHVFRFVASTDSVDRADDIVSQSWDLSGFNGNPVILQNHDHFSPVVGRALSAEIETMEDGRRALVLTLQMDGSNPHNPDAQRLARQMADGFVNAGSVGFIPGSVTSRSSMPSEHAQHGARGFVLGSEESPNKLLEFSIVTVPMNAEALAAKQAGPTEARFRKMIREEVAAARKAERALSPNVTEDASQGWWSSWHMP</sequence>
<dbReference type="GO" id="GO:0008233">
    <property type="term" value="F:peptidase activity"/>
    <property type="evidence" value="ECO:0007669"/>
    <property type="project" value="UniProtKB-KW"/>
</dbReference>
<dbReference type="EMBL" id="KR029591">
    <property type="protein sequence ID" value="AKH47322.1"/>
    <property type="molecule type" value="Genomic_DNA"/>
</dbReference>